<dbReference type="HOGENOM" id="CLU_552075_0_0_1"/>
<feature type="compositionally biased region" description="Low complexity" evidence="1">
    <location>
        <begin position="25"/>
        <end position="34"/>
    </location>
</feature>
<evidence type="ECO:0000313" key="3">
    <source>
        <dbReference type="Proteomes" id="UP000008782"/>
    </source>
</evidence>
<reference evidence="3" key="1">
    <citation type="journal article" date="2012" name="Nat. Genet.">
        <title>Lifestyle transitions in plant pathogenic Colletotrichum fungi deciphered by genome and transcriptome analyses.</title>
        <authorList>
            <person name="O'Connell R.J."/>
            <person name="Thon M.R."/>
            <person name="Hacquard S."/>
            <person name="Amyotte S.G."/>
            <person name="Kleemann J."/>
            <person name="Torres M.F."/>
            <person name="Damm U."/>
            <person name="Buiate E.A."/>
            <person name="Epstein L."/>
            <person name="Alkan N."/>
            <person name="Altmueller J."/>
            <person name="Alvarado-Balderrama L."/>
            <person name="Bauser C.A."/>
            <person name="Becker C."/>
            <person name="Birren B.W."/>
            <person name="Chen Z."/>
            <person name="Choi J."/>
            <person name="Crouch J.A."/>
            <person name="Duvick J.P."/>
            <person name="Farman M.A."/>
            <person name="Gan P."/>
            <person name="Heiman D."/>
            <person name="Henrissat B."/>
            <person name="Howard R.J."/>
            <person name="Kabbage M."/>
            <person name="Koch C."/>
            <person name="Kracher B."/>
            <person name="Kubo Y."/>
            <person name="Law A.D."/>
            <person name="Lebrun M.-H."/>
            <person name="Lee Y.-H."/>
            <person name="Miyara I."/>
            <person name="Moore N."/>
            <person name="Neumann U."/>
            <person name="Nordstroem K."/>
            <person name="Panaccione D.G."/>
            <person name="Panstruga R."/>
            <person name="Place M."/>
            <person name="Proctor R.H."/>
            <person name="Prusky D."/>
            <person name="Rech G."/>
            <person name="Reinhardt R."/>
            <person name="Rollins J.A."/>
            <person name="Rounsley S."/>
            <person name="Schardl C.L."/>
            <person name="Schwartz D.C."/>
            <person name="Shenoy N."/>
            <person name="Shirasu K."/>
            <person name="Sikhakolli U.R."/>
            <person name="Stueber K."/>
            <person name="Sukno S.A."/>
            <person name="Sweigard J.A."/>
            <person name="Takano Y."/>
            <person name="Takahara H."/>
            <person name="Trail F."/>
            <person name="van der Does H.C."/>
            <person name="Voll L.M."/>
            <person name="Will I."/>
            <person name="Young S."/>
            <person name="Zeng Q."/>
            <person name="Zhang J."/>
            <person name="Zhou S."/>
            <person name="Dickman M.B."/>
            <person name="Schulze-Lefert P."/>
            <person name="Ver Loren van Themaat E."/>
            <person name="Ma L.-J."/>
            <person name="Vaillancourt L.J."/>
        </authorList>
    </citation>
    <scope>NUCLEOTIDE SEQUENCE [LARGE SCALE GENOMIC DNA]</scope>
    <source>
        <strain evidence="3">M1.001 / M2 / FGSC 10212</strain>
    </source>
</reference>
<feature type="region of interest" description="Disordered" evidence="1">
    <location>
        <begin position="1"/>
        <end position="36"/>
    </location>
</feature>
<proteinExistence type="predicted"/>
<feature type="compositionally biased region" description="Low complexity" evidence="1">
    <location>
        <begin position="87"/>
        <end position="98"/>
    </location>
</feature>
<gene>
    <name evidence="2" type="ORF">GLRG_04746</name>
</gene>
<accession>E3QFG4</accession>
<evidence type="ECO:0000256" key="1">
    <source>
        <dbReference type="SAM" id="MobiDB-lite"/>
    </source>
</evidence>
<evidence type="ECO:0000313" key="2">
    <source>
        <dbReference type="EMBL" id="EFQ29602.1"/>
    </source>
</evidence>
<dbReference type="AlphaFoldDB" id="E3QFG4"/>
<dbReference type="Proteomes" id="UP000008782">
    <property type="component" value="Unassembled WGS sequence"/>
</dbReference>
<dbReference type="GeneID" id="24410111"/>
<dbReference type="OrthoDB" id="4267316at2759"/>
<dbReference type="VEuPathDB" id="FungiDB:GLRG_04746"/>
<dbReference type="eggNOG" id="ENOG502T46Q">
    <property type="taxonomic scope" value="Eukaryota"/>
</dbReference>
<dbReference type="EMBL" id="GG697345">
    <property type="protein sequence ID" value="EFQ29602.1"/>
    <property type="molecule type" value="Genomic_DNA"/>
</dbReference>
<dbReference type="RefSeq" id="XP_008093622.1">
    <property type="nucleotide sequence ID" value="XM_008095431.1"/>
</dbReference>
<name>E3QFG4_COLGM</name>
<sequence>MSVDENQVPATVPHSEADSGKMPLSQTPSPSSSTDIMVVNYDGISTPVGYPKNVSVAPSSSFNHAGIIPKNTGDVVATAPSSEKDSLPPSLAGSPLSSIPTPKHSNIRGVYKDEHELDPVLYNGYSITSKKGINKEKADMPLLNRESRRYIPGRNLTLFPIVPAPPHGLPGLPSLEQKLPKGQIRNFESTSMFSLRDVAKVEILELIKGGIGLGIQLFESKDLHDVRKRYVGAVLMEYIEGASMESMCNREIVYDDDYYDDDDGRVFMVPKNAFLSPPSSQDGKSGVSFSDLSARLNVFRTLLDGFVSFLHAGINRNNGDDLEEPRVVFLDYSYSVVWSDTITSKEGRADDDCLDPLILHGSTPPATSPSSPAGFRLSGRNARLLFEDWLEKEFGELVEGKYSTCETLVRVLEQASEAAKRRYLADYPGKADADLEMGDRTLMLYPEREEQRLREGAMYKETTDNFHEAMRRIKQFEEEEKSRVDQPEDVDEES</sequence>
<organism evidence="3">
    <name type="scientific">Colletotrichum graminicola (strain M1.001 / M2 / FGSC 10212)</name>
    <name type="common">Maize anthracnose fungus</name>
    <name type="synonym">Glomerella graminicola</name>
    <dbReference type="NCBI Taxonomy" id="645133"/>
    <lineage>
        <taxon>Eukaryota</taxon>
        <taxon>Fungi</taxon>
        <taxon>Dikarya</taxon>
        <taxon>Ascomycota</taxon>
        <taxon>Pezizomycotina</taxon>
        <taxon>Sordariomycetes</taxon>
        <taxon>Hypocreomycetidae</taxon>
        <taxon>Glomerellales</taxon>
        <taxon>Glomerellaceae</taxon>
        <taxon>Colletotrichum</taxon>
        <taxon>Colletotrichum graminicola species complex</taxon>
    </lineage>
</organism>
<feature type="region of interest" description="Disordered" evidence="1">
    <location>
        <begin position="74"/>
        <end position="105"/>
    </location>
</feature>
<keyword evidence="3" id="KW-1185">Reference proteome</keyword>
<protein>
    <submittedName>
        <fullName evidence="2">Uncharacterized protein</fullName>
    </submittedName>
</protein>